<proteinExistence type="inferred from homology"/>
<keyword evidence="3 4" id="KW-0418">Kinase</keyword>
<dbReference type="Gene3D" id="3.40.50.300">
    <property type="entry name" value="P-loop containing nucleotide triphosphate hydrolases"/>
    <property type="match status" value="1"/>
</dbReference>
<dbReference type="InterPro" id="IPR033690">
    <property type="entry name" value="Adenylat_kinase_CS"/>
</dbReference>
<dbReference type="GO" id="GO:0005524">
    <property type="term" value="F:ATP binding"/>
    <property type="evidence" value="ECO:0007669"/>
    <property type="project" value="InterPro"/>
</dbReference>
<dbReference type="PANTHER" id="PTHR23359">
    <property type="entry name" value="NUCLEOTIDE KINASE"/>
    <property type="match status" value="1"/>
</dbReference>
<gene>
    <name evidence="5" type="primary">ORF19649</name>
</gene>
<dbReference type="PROSITE" id="PS00113">
    <property type="entry name" value="ADENYLATE_KINASE"/>
    <property type="match status" value="1"/>
</dbReference>
<evidence type="ECO:0000256" key="2">
    <source>
        <dbReference type="ARBA" id="ARBA00022741"/>
    </source>
</evidence>
<evidence type="ECO:0000256" key="3">
    <source>
        <dbReference type="ARBA" id="ARBA00022777"/>
    </source>
</evidence>
<protein>
    <recommendedName>
        <fullName evidence="6">Nucleoside-diphosphate kinase</fullName>
    </recommendedName>
</protein>
<reference evidence="5" key="1">
    <citation type="submission" date="2014-12" db="EMBL/GenBank/DDBJ databases">
        <title>Insight into the proteome of Arion vulgaris.</title>
        <authorList>
            <person name="Aradska J."/>
            <person name="Bulat T."/>
            <person name="Smidak R."/>
            <person name="Sarate P."/>
            <person name="Gangsoo J."/>
            <person name="Sialana F."/>
            <person name="Bilban M."/>
            <person name="Lubec G."/>
        </authorList>
    </citation>
    <scope>NUCLEOTIDE SEQUENCE</scope>
    <source>
        <tissue evidence="5">Skin</tissue>
    </source>
</reference>
<dbReference type="EMBL" id="HACG01006393">
    <property type="protein sequence ID" value="CEK53258.1"/>
    <property type="molecule type" value="Transcribed_RNA"/>
</dbReference>
<dbReference type="SUPFAM" id="SSF52540">
    <property type="entry name" value="P-loop containing nucleoside triphosphate hydrolases"/>
    <property type="match status" value="1"/>
</dbReference>
<dbReference type="AlphaFoldDB" id="A0A0B6YAW3"/>
<comment type="similarity">
    <text evidence="4">Belongs to the adenylate kinase family.</text>
</comment>
<dbReference type="InterPro" id="IPR027417">
    <property type="entry name" value="P-loop_NTPase"/>
</dbReference>
<sequence>MKNSSKKNFLIDGFPRNRENLDGWNEKMSGVADVIRVLFFDCPDEVCVHRCMQRGLTSGRTDDNAESLSKRIQTYRTSTMPIIDYYRALNLVSQISGDQSPEKVFEDVKNVFSNLKY</sequence>
<organism evidence="5">
    <name type="scientific">Arion vulgaris</name>
    <dbReference type="NCBI Taxonomy" id="1028688"/>
    <lineage>
        <taxon>Eukaryota</taxon>
        <taxon>Metazoa</taxon>
        <taxon>Spiralia</taxon>
        <taxon>Lophotrochozoa</taxon>
        <taxon>Mollusca</taxon>
        <taxon>Gastropoda</taxon>
        <taxon>Heterobranchia</taxon>
        <taxon>Euthyneura</taxon>
        <taxon>Panpulmonata</taxon>
        <taxon>Eupulmonata</taxon>
        <taxon>Stylommatophora</taxon>
        <taxon>Helicina</taxon>
        <taxon>Arionoidea</taxon>
        <taxon>Arionidae</taxon>
        <taxon>Arion</taxon>
    </lineage>
</organism>
<dbReference type="Pfam" id="PF00406">
    <property type="entry name" value="ADK"/>
    <property type="match status" value="1"/>
</dbReference>
<keyword evidence="1 4" id="KW-0808">Transferase</keyword>
<dbReference type="InterPro" id="IPR000850">
    <property type="entry name" value="Adenylat/UMP-CMP_kin"/>
</dbReference>
<dbReference type="PRINTS" id="PR00094">
    <property type="entry name" value="ADENYLTKNASE"/>
</dbReference>
<dbReference type="GO" id="GO:0006139">
    <property type="term" value="P:nucleobase-containing compound metabolic process"/>
    <property type="evidence" value="ECO:0007669"/>
    <property type="project" value="InterPro"/>
</dbReference>
<dbReference type="CDD" id="cd01428">
    <property type="entry name" value="ADK"/>
    <property type="match status" value="1"/>
</dbReference>
<evidence type="ECO:0000313" key="5">
    <source>
        <dbReference type="EMBL" id="CEK53258.1"/>
    </source>
</evidence>
<evidence type="ECO:0000256" key="4">
    <source>
        <dbReference type="RuleBase" id="RU003330"/>
    </source>
</evidence>
<evidence type="ECO:0000256" key="1">
    <source>
        <dbReference type="ARBA" id="ARBA00022679"/>
    </source>
</evidence>
<evidence type="ECO:0008006" key="6">
    <source>
        <dbReference type="Google" id="ProtNLM"/>
    </source>
</evidence>
<dbReference type="GO" id="GO:0019205">
    <property type="term" value="F:nucleobase-containing compound kinase activity"/>
    <property type="evidence" value="ECO:0007669"/>
    <property type="project" value="InterPro"/>
</dbReference>
<accession>A0A0B6YAW3</accession>
<name>A0A0B6YAW3_9EUPU</name>
<keyword evidence="2" id="KW-0547">Nucleotide-binding</keyword>